<evidence type="ECO:0000313" key="1">
    <source>
        <dbReference type="EMBL" id="MFC6440506.1"/>
    </source>
</evidence>
<proteinExistence type="predicted"/>
<dbReference type="PIRSF" id="PIRSF016907">
    <property type="entry name" value="Kin_ATP-NAD"/>
    <property type="match status" value="1"/>
</dbReference>
<dbReference type="InterPro" id="IPR016064">
    <property type="entry name" value="NAD/diacylglycerol_kinase_sf"/>
</dbReference>
<evidence type="ECO:0000313" key="2">
    <source>
        <dbReference type="Proteomes" id="UP001596364"/>
    </source>
</evidence>
<dbReference type="SUPFAM" id="SSF111331">
    <property type="entry name" value="NAD kinase/diacylglycerol kinase-like"/>
    <property type="match status" value="1"/>
</dbReference>
<dbReference type="Proteomes" id="UP001596364">
    <property type="component" value="Unassembled WGS sequence"/>
</dbReference>
<dbReference type="PANTHER" id="PTHR40697:SF2">
    <property type="entry name" value="ATP-NAD KINASE-RELATED"/>
    <property type="match status" value="1"/>
</dbReference>
<dbReference type="InterPro" id="IPR011386">
    <property type="entry name" value="Put_ATP-NAD_kin"/>
</dbReference>
<gene>
    <name evidence="1" type="ORF">ACFP85_10145</name>
</gene>
<name>A0ABW1XJW4_9ALTE</name>
<keyword evidence="2" id="KW-1185">Reference proteome</keyword>
<sequence>MFKLGLIINPYAGIGGALGLKGSDGCEIRTQALAQGASMNANPRMAQCLSAIADLTDDLTVFTAGGLMGEQLARQMGFNTQVVYQPKQEPSEASDTEHCATLLVGAGVDLILFAGGDGTARNICAAVGERVAVLGVPAGCKIHSGVYAVTPAAAGRVVRKMVQGELLSLQQADVRDIDEDAFRAGRVQARPYGEMNIPADLEYIQATKTSGRESEELVLMDIADYIGEMMDESPQTLFVMGSGSTVDFIMQQRGLANTLLGVDVVRDNQLLASDVSASQLLSLISGHPVKLVITLIGGQGHVLGRGNQQLSPAVIEQVGKENILLVASKTKLQALNHRPLITDSGDVALDKRLSGVISVITGYRDKVVYPLRSPGNDDEF</sequence>
<dbReference type="Pfam" id="PF01513">
    <property type="entry name" value="NAD_kinase"/>
    <property type="match status" value="1"/>
</dbReference>
<accession>A0ABW1XJW4</accession>
<dbReference type="GO" id="GO:0016301">
    <property type="term" value="F:kinase activity"/>
    <property type="evidence" value="ECO:0007669"/>
    <property type="project" value="UniProtKB-KW"/>
</dbReference>
<dbReference type="InterPro" id="IPR039065">
    <property type="entry name" value="AcoX-like"/>
</dbReference>
<organism evidence="1 2">
    <name type="scientific">Pseudobowmanella zhangzhouensis</name>
    <dbReference type="NCBI Taxonomy" id="1537679"/>
    <lineage>
        <taxon>Bacteria</taxon>
        <taxon>Pseudomonadati</taxon>
        <taxon>Pseudomonadota</taxon>
        <taxon>Gammaproteobacteria</taxon>
        <taxon>Alteromonadales</taxon>
        <taxon>Alteromonadaceae</taxon>
    </lineage>
</organism>
<dbReference type="Pfam" id="PF20143">
    <property type="entry name" value="NAD_kinase_C"/>
    <property type="match status" value="1"/>
</dbReference>
<comment type="caution">
    <text evidence="1">The sequence shown here is derived from an EMBL/GenBank/DDBJ whole genome shotgun (WGS) entry which is preliminary data.</text>
</comment>
<keyword evidence="1" id="KW-0418">Kinase</keyword>
<reference evidence="2" key="1">
    <citation type="journal article" date="2019" name="Int. J. Syst. Evol. Microbiol.">
        <title>The Global Catalogue of Microorganisms (GCM) 10K type strain sequencing project: providing services to taxonomists for standard genome sequencing and annotation.</title>
        <authorList>
            <consortium name="The Broad Institute Genomics Platform"/>
            <consortium name="The Broad Institute Genome Sequencing Center for Infectious Disease"/>
            <person name="Wu L."/>
            <person name="Ma J."/>
        </authorList>
    </citation>
    <scope>NUCLEOTIDE SEQUENCE [LARGE SCALE GENOMIC DNA]</scope>
    <source>
        <strain evidence="2">CGMCC 1.16031</strain>
    </source>
</reference>
<dbReference type="RefSeq" id="WP_131258301.1">
    <property type="nucleotide sequence ID" value="NZ_JBHSUS010000001.1"/>
</dbReference>
<dbReference type="PANTHER" id="PTHR40697">
    <property type="entry name" value="ACETOIN CATABOLISM PROTEIN X"/>
    <property type="match status" value="1"/>
</dbReference>
<dbReference type="EMBL" id="JBHSUS010000001">
    <property type="protein sequence ID" value="MFC6440506.1"/>
    <property type="molecule type" value="Genomic_DNA"/>
</dbReference>
<protein>
    <submittedName>
        <fullName evidence="1">ATP-NAD kinase family protein</fullName>
    </submittedName>
</protein>
<dbReference type="InterPro" id="IPR002504">
    <property type="entry name" value="NADK"/>
</dbReference>
<keyword evidence="1" id="KW-0808">Transferase</keyword>